<dbReference type="Proteomes" id="UP000094761">
    <property type="component" value="Unassembled WGS sequence"/>
</dbReference>
<dbReference type="RefSeq" id="WP_004742598.1">
    <property type="nucleotide sequence ID" value="NZ_CP053541.1"/>
</dbReference>
<keyword evidence="3 5" id="KW-0717">Septation</keyword>
<comment type="function">
    <text evidence="5">Cell division factor that enhances FtsZ-ring assembly. Directly interacts with FtsZ and promotes bundling of FtsZ protofilaments, with a reduction in FtsZ GTPase activity.</text>
</comment>
<reference evidence="7 9" key="1">
    <citation type="submission" date="2016-03" db="EMBL/GenBank/DDBJ databases">
        <title>Draft genome sequence of the Vibrio tubiashii subs. europaeus.</title>
        <authorList>
            <person name="Spinard E."/>
            <person name="Dubert J."/>
            <person name="Nelson D.R."/>
            <person name="Barja J.L."/>
        </authorList>
    </citation>
    <scope>NUCLEOTIDE SEQUENCE [LARGE SCALE GENOMIC DNA]</scope>
    <source>
        <strain evidence="9">PP-638</strain>
        <strain evidence="7">PP2-638</strain>
    </source>
</reference>
<dbReference type="EMBL" id="CP053541">
    <property type="protein sequence ID" value="QJY35222.1"/>
    <property type="molecule type" value="Genomic_DNA"/>
</dbReference>
<dbReference type="InterPro" id="IPR027462">
    <property type="entry name" value="ZapD_C"/>
</dbReference>
<dbReference type="PANTHER" id="PTHR39455">
    <property type="entry name" value="CELL DIVISION PROTEIN ZAPD"/>
    <property type="match status" value="1"/>
</dbReference>
<keyword evidence="2 5" id="KW-0132">Cell division</keyword>
<dbReference type="Gene3D" id="1.10.3900.10">
    <property type="entry name" value="YacF-like"/>
    <property type="match status" value="1"/>
</dbReference>
<reference evidence="6" key="3">
    <citation type="submission" date="2022-11" db="EMBL/GenBank/DDBJ databases">
        <title>Role of the vibriolysin VemA secreted by the emergent pathogen Vibrio europaeus in the colonization of Manila clam mucus.</title>
        <authorList>
            <person name="Martinez C."/>
            <person name="Rodriguez S."/>
            <person name="Vences A."/>
            <person name="Barja J.L."/>
            <person name="Toranzo A.E."/>
            <person name="Dubert J."/>
        </authorList>
    </citation>
    <scope>NUCLEOTIDE SEQUENCE</scope>
    <source>
        <strain evidence="6">3454</strain>
    </source>
</reference>
<evidence type="ECO:0000313" key="11">
    <source>
        <dbReference type="Proteomes" id="UP001150001"/>
    </source>
</evidence>
<evidence type="ECO:0000313" key="9">
    <source>
        <dbReference type="Proteomes" id="UP000094761"/>
    </source>
</evidence>
<dbReference type="AlphaFoldDB" id="A0A178JCC1"/>
<comment type="similarity">
    <text evidence="5">Belongs to the ZapD family.</text>
</comment>
<dbReference type="GeneID" id="78076407"/>
<dbReference type="HAMAP" id="MF_01092">
    <property type="entry name" value="ZapD"/>
    <property type="match status" value="1"/>
</dbReference>
<name>A0A178JCC1_9VIBR</name>
<comment type="subunit">
    <text evidence="5">Interacts with FtsZ.</text>
</comment>
<dbReference type="SUPFAM" id="SSF160950">
    <property type="entry name" value="YacF-like"/>
    <property type="match status" value="1"/>
</dbReference>
<comment type="subcellular location">
    <subcellularLocation>
        <location evidence="5">Cytoplasm</location>
    </subcellularLocation>
    <text evidence="5">Localizes to mid-cell in an FtsZ-dependent manner.</text>
</comment>
<evidence type="ECO:0000313" key="6">
    <source>
        <dbReference type="EMBL" id="MDC5742087.1"/>
    </source>
</evidence>
<organism evidence="7 9">
    <name type="scientific">Vibrio europaeus</name>
    <dbReference type="NCBI Taxonomy" id="300876"/>
    <lineage>
        <taxon>Bacteria</taxon>
        <taxon>Pseudomonadati</taxon>
        <taxon>Pseudomonadota</taxon>
        <taxon>Gammaproteobacteria</taxon>
        <taxon>Vibrionales</taxon>
        <taxon>Vibrionaceae</taxon>
        <taxon>Vibrio</taxon>
        <taxon>Vibrio oreintalis group</taxon>
    </lineage>
</organism>
<dbReference type="GO" id="GO:0032153">
    <property type="term" value="C:cell division site"/>
    <property type="evidence" value="ECO:0007669"/>
    <property type="project" value="TreeGrafter"/>
</dbReference>
<evidence type="ECO:0000256" key="3">
    <source>
        <dbReference type="ARBA" id="ARBA00023210"/>
    </source>
</evidence>
<dbReference type="EMBL" id="JAPFIT010000020">
    <property type="protein sequence ID" value="MDC5742087.1"/>
    <property type="molecule type" value="Genomic_DNA"/>
</dbReference>
<dbReference type="NCBIfam" id="NF003655">
    <property type="entry name" value="PRK05287.1-3"/>
    <property type="match status" value="1"/>
</dbReference>
<dbReference type="EMBL" id="LUAX01000003">
    <property type="protein sequence ID" value="OAM99178.1"/>
    <property type="molecule type" value="Genomic_DNA"/>
</dbReference>
<keyword evidence="4 5" id="KW-0131">Cell cycle</keyword>
<evidence type="ECO:0000256" key="4">
    <source>
        <dbReference type="ARBA" id="ARBA00023306"/>
    </source>
</evidence>
<dbReference type="GO" id="GO:0043093">
    <property type="term" value="P:FtsZ-dependent cytokinesis"/>
    <property type="evidence" value="ECO:0007669"/>
    <property type="project" value="UniProtKB-UniRule"/>
</dbReference>
<dbReference type="PANTHER" id="PTHR39455:SF1">
    <property type="entry name" value="CELL DIVISION PROTEIN ZAPD"/>
    <property type="match status" value="1"/>
</dbReference>
<evidence type="ECO:0000313" key="7">
    <source>
        <dbReference type="EMBL" id="OAM99178.1"/>
    </source>
</evidence>
<sequence>MTTHYFEHPLNEKTRIYLRVEALLNQLDVAAQFSDDMQHLIFYRSLFDLLEIFEQIQLKSELAKDIEKQRLTYRSWLNVEGVDQDMLQNILNEVDAVHSDLMGAERFGQSLKEDRFLSAIRQRFNLPGGSCCFDLPALHHWLHLPLENKKADASQWLSTLRPLAEALKLWLKLTRETGHFRAIQANSGFYQSDADEANILRLEIPMHFGVYPMISGHKNRFAIKFIEFESGQASVANVEFKLAVCS</sequence>
<protein>
    <recommendedName>
        <fullName evidence="5">Cell division protein ZapD</fullName>
    </recommendedName>
    <alternativeName>
        <fullName evidence="5">Z ring-associated protein D</fullName>
    </alternativeName>
</protein>
<dbReference type="GeneID" id="23443530"/>
<dbReference type="Proteomes" id="UP000501443">
    <property type="component" value="Chromosome 1"/>
</dbReference>
<evidence type="ECO:0000256" key="5">
    <source>
        <dbReference type="HAMAP-Rule" id="MF_01092"/>
    </source>
</evidence>
<gene>
    <name evidence="5 6" type="primary">zapD</name>
    <name evidence="7" type="ORF">AZ468_11905</name>
    <name evidence="8" type="ORF">HOO69_00770</name>
    <name evidence="6" type="ORF">OPW20_18615</name>
</gene>
<evidence type="ECO:0000313" key="8">
    <source>
        <dbReference type="EMBL" id="QJY35222.1"/>
    </source>
</evidence>
<dbReference type="GO" id="GO:0005737">
    <property type="term" value="C:cytoplasm"/>
    <property type="evidence" value="ECO:0007669"/>
    <property type="project" value="UniProtKB-SubCell"/>
</dbReference>
<evidence type="ECO:0000256" key="2">
    <source>
        <dbReference type="ARBA" id="ARBA00022618"/>
    </source>
</evidence>
<dbReference type="GO" id="GO:0000917">
    <property type="term" value="P:division septum assembly"/>
    <property type="evidence" value="ECO:0007669"/>
    <property type="project" value="UniProtKB-KW"/>
</dbReference>
<proteinExistence type="inferred from homology"/>
<dbReference type="Proteomes" id="UP001150001">
    <property type="component" value="Unassembled WGS sequence"/>
</dbReference>
<dbReference type="InterPro" id="IPR036268">
    <property type="entry name" value="ZapD_sf"/>
</dbReference>
<dbReference type="InterPro" id="IPR009777">
    <property type="entry name" value="ZapD"/>
</dbReference>
<evidence type="ECO:0000313" key="10">
    <source>
        <dbReference type="Proteomes" id="UP000501443"/>
    </source>
</evidence>
<dbReference type="Gene3D" id="2.60.440.10">
    <property type="entry name" value="YacF-like domains"/>
    <property type="match status" value="1"/>
</dbReference>
<dbReference type="OrthoDB" id="5294622at2"/>
<dbReference type="Pfam" id="PF07072">
    <property type="entry name" value="ZapD"/>
    <property type="match status" value="1"/>
</dbReference>
<keyword evidence="11" id="KW-1185">Reference proteome</keyword>
<accession>A0A178JCC1</accession>
<reference evidence="8 10" key="2">
    <citation type="submission" date="2020-05" db="EMBL/GenBank/DDBJ databases">
        <title>First description outside Europe of the emergent pathogen for shellfish aquaculture Vibrio europaeus.</title>
        <authorList>
            <person name="Dubert J."/>
            <person name="Rojas R."/>
        </authorList>
    </citation>
    <scope>NUCLEOTIDE SEQUENCE [LARGE SCALE GENOMIC DNA]</scope>
    <source>
        <strain evidence="8 10">NPI-1</strain>
    </source>
</reference>
<evidence type="ECO:0000256" key="1">
    <source>
        <dbReference type="ARBA" id="ARBA00022490"/>
    </source>
</evidence>
<keyword evidence="1 5" id="KW-0963">Cytoplasm</keyword>